<feature type="transmembrane region" description="Helical" evidence="1">
    <location>
        <begin position="6"/>
        <end position="30"/>
    </location>
</feature>
<accession>A0A975GFD2</accession>
<keyword evidence="1" id="KW-0472">Membrane</keyword>
<keyword evidence="1" id="KW-1133">Transmembrane helix</keyword>
<evidence type="ECO:0000313" key="2">
    <source>
        <dbReference type="EMBL" id="QTA79065.1"/>
    </source>
</evidence>
<protein>
    <submittedName>
        <fullName evidence="2">Uncharacterized protein</fullName>
    </submittedName>
</protein>
<proteinExistence type="predicted"/>
<dbReference type="AlphaFoldDB" id="A0A975GFD2"/>
<reference evidence="2" key="1">
    <citation type="journal article" date="2021" name="Microb. Physiol.">
        <title>Proteogenomic Insights into the Physiology of Marine, Sulfate-Reducing, Filamentous Desulfonema limicola and Desulfonema magnum.</title>
        <authorList>
            <person name="Schnaars V."/>
            <person name="Wohlbrand L."/>
            <person name="Scheve S."/>
            <person name="Hinrichs C."/>
            <person name="Reinhardt R."/>
            <person name="Rabus R."/>
        </authorList>
    </citation>
    <scope>NUCLEOTIDE SEQUENCE</scope>
    <source>
        <strain evidence="2">5ac10</strain>
    </source>
</reference>
<sequence length="127" mass="14608">MAFLDPVYIIGMGISFIFGALSYIIVMFWIRPISKYWKIKAQILSDLNLYENSENSLIEKIRQGAGKHSVSLSDSYTLDLPVWYKMVLDNRGESPVDAAKYLMKLSNIKTKEHFEERITQVKKALGQ</sequence>
<dbReference type="EMBL" id="CP061799">
    <property type="protein sequence ID" value="QTA79065.1"/>
    <property type="molecule type" value="Genomic_DNA"/>
</dbReference>
<name>A0A975GFD2_9BACT</name>
<keyword evidence="3" id="KW-1185">Reference proteome</keyword>
<evidence type="ECO:0000256" key="1">
    <source>
        <dbReference type="SAM" id="Phobius"/>
    </source>
</evidence>
<dbReference type="KEGG" id="dli:dnl_13140"/>
<gene>
    <name evidence="2" type="ORF">dnl_13140</name>
</gene>
<dbReference type="Proteomes" id="UP000663720">
    <property type="component" value="Chromosome"/>
</dbReference>
<evidence type="ECO:0000313" key="3">
    <source>
        <dbReference type="Proteomes" id="UP000663720"/>
    </source>
</evidence>
<organism evidence="2 3">
    <name type="scientific">Desulfonema limicola</name>
    <dbReference type="NCBI Taxonomy" id="45656"/>
    <lineage>
        <taxon>Bacteria</taxon>
        <taxon>Pseudomonadati</taxon>
        <taxon>Thermodesulfobacteriota</taxon>
        <taxon>Desulfobacteria</taxon>
        <taxon>Desulfobacterales</taxon>
        <taxon>Desulfococcaceae</taxon>
        <taxon>Desulfonema</taxon>
    </lineage>
</organism>
<keyword evidence="1" id="KW-0812">Transmembrane</keyword>
<dbReference type="RefSeq" id="WP_207690856.1">
    <property type="nucleotide sequence ID" value="NZ_CP061799.1"/>
</dbReference>